<proteinExistence type="predicted"/>
<protein>
    <submittedName>
        <fullName evidence="1">Uncharacterized protein</fullName>
    </submittedName>
</protein>
<sequence length="53" mass="6052">MGCVCVKSTDSTQKLNEKWPLRPEAISQSWVETGLLHVIQYLYQYIGPPALCR</sequence>
<name>A0A0E9TJY8_ANGAN</name>
<reference evidence="1" key="2">
    <citation type="journal article" date="2015" name="Fish Shellfish Immunol.">
        <title>Early steps in the European eel (Anguilla anguilla)-Vibrio vulnificus interaction in the gills: Role of the RtxA13 toxin.</title>
        <authorList>
            <person name="Callol A."/>
            <person name="Pajuelo D."/>
            <person name="Ebbesson L."/>
            <person name="Teles M."/>
            <person name="MacKenzie S."/>
            <person name="Amaro C."/>
        </authorList>
    </citation>
    <scope>NUCLEOTIDE SEQUENCE</scope>
</reference>
<evidence type="ECO:0000313" key="1">
    <source>
        <dbReference type="EMBL" id="JAH53989.1"/>
    </source>
</evidence>
<accession>A0A0E9TJY8</accession>
<reference evidence="1" key="1">
    <citation type="submission" date="2014-11" db="EMBL/GenBank/DDBJ databases">
        <authorList>
            <person name="Amaro Gonzalez C."/>
        </authorList>
    </citation>
    <scope>NUCLEOTIDE SEQUENCE</scope>
</reference>
<dbReference type="EMBL" id="GBXM01054588">
    <property type="protein sequence ID" value="JAH53989.1"/>
    <property type="molecule type" value="Transcribed_RNA"/>
</dbReference>
<dbReference type="AlphaFoldDB" id="A0A0E9TJY8"/>
<organism evidence="1">
    <name type="scientific">Anguilla anguilla</name>
    <name type="common">European freshwater eel</name>
    <name type="synonym">Muraena anguilla</name>
    <dbReference type="NCBI Taxonomy" id="7936"/>
    <lineage>
        <taxon>Eukaryota</taxon>
        <taxon>Metazoa</taxon>
        <taxon>Chordata</taxon>
        <taxon>Craniata</taxon>
        <taxon>Vertebrata</taxon>
        <taxon>Euteleostomi</taxon>
        <taxon>Actinopterygii</taxon>
        <taxon>Neopterygii</taxon>
        <taxon>Teleostei</taxon>
        <taxon>Anguilliformes</taxon>
        <taxon>Anguillidae</taxon>
        <taxon>Anguilla</taxon>
    </lineage>
</organism>